<keyword evidence="1" id="KW-0812">Transmembrane</keyword>
<dbReference type="AlphaFoldDB" id="A0A1I2U7W1"/>
<reference evidence="3" key="1">
    <citation type="submission" date="2016-10" db="EMBL/GenBank/DDBJ databases">
        <authorList>
            <person name="Varghese N."/>
            <person name="Submissions S."/>
        </authorList>
    </citation>
    <scope>NUCLEOTIDE SEQUENCE [LARGE SCALE GENOMIC DNA]</scope>
    <source>
        <strain evidence="3">CGMCC 1.10971</strain>
    </source>
</reference>
<dbReference type="RefSeq" id="WP_090729157.1">
    <property type="nucleotide sequence ID" value="NZ_FOOU01000012.1"/>
</dbReference>
<evidence type="ECO:0000313" key="3">
    <source>
        <dbReference type="Proteomes" id="UP000198623"/>
    </source>
</evidence>
<sequence length="241" mass="27137">MAYKKRFWIVLVALIGIPVLVLLASIGIYRFNFTNADIYMELADGEVVQYDDLMREIEEHGYSKVMLSLFSIRTKEDLNIQLPDQPAESPVWVPLRNIDSQATHRSAVGDYTLGEERGSVALSYDTIQPLNPGNDKQKADNQPTLFIAPFSVSDQGTGLFYYLGLFEQDNQKMSVQHRDSFLLGNRVNIVSIQPDNQGRSVMVEYMERNTDSNAGFTPQEAVSVTVNVATDPVRFIPAQHQ</sequence>
<keyword evidence="1" id="KW-0472">Membrane</keyword>
<dbReference type="Proteomes" id="UP000198623">
    <property type="component" value="Unassembled WGS sequence"/>
</dbReference>
<gene>
    <name evidence="2" type="ORF">SAMN05216175_11256</name>
</gene>
<protein>
    <submittedName>
        <fullName evidence="2">Uncharacterized protein</fullName>
    </submittedName>
</protein>
<accession>A0A1I2U7W1</accession>
<dbReference type="EMBL" id="FOOU01000012">
    <property type="protein sequence ID" value="SFG73255.1"/>
    <property type="molecule type" value="Genomic_DNA"/>
</dbReference>
<organism evidence="2 3">
    <name type="scientific">Neptunomonas qingdaonensis</name>
    <dbReference type="NCBI Taxonomy" id="1045558"/>
    <lineage>
        <taxon>Bacteria</taxon>
        <taxon>Pseudomonadati</taxon>
        <taxon>Pseudomonadota</taxon>
        <taxon>Gammaproteobacteria</taxon>
        <taxon>Oceanospirillales</taxon>
        <taxon>Oceanospirillaceae</taxon>
        <taxon>Neptunomonas</taxon>
    </lineage>
</organism>
<keyword evidence="3" id="KW-1185">Reference proteome</keyword>
<feature type="transmembrane region" description="Helical" evidence="1">
    <location>
        <begin position="7"/>
        <end position="29"/>
    </location>
</feature>
<proteinExistence type="predicted"/>
<evidence type="ECO:0000313" key="2">
    <source>
        <dbReference type="EMBL" id="SFG73255.1"/>
    </source>
</evidence>
<name>A0A1I2U7W1_9GAMM</name>
<dbReference type="OrthoDB" id="1161168at2"/>
<dbReference type="STRING" id="1045558.SAMN05216175_11256"/>
<keyword evidence="1" id="KW-1133">Transmembrane helix</keyword>
<evidence type="ECO:0000256" key="1">
    <source>
        <dbReference type="SAM" id="Phobius"/>
    </source>
</evidence>